<dbReference type="CDD" id="cd05243">
    <property type="entry name" value="SDR_a5"/>
    <property type="match status" value="1"/>
</dbReference>
<dbReference type="InterPro" id="IPR044256">
    <property type="entry name" value="HCF244-like"/>
</dbReference>
<dbReference type="GO" id="GO:0015979">
    <property type="term" value="P:photosynthesis"/>
    <property type="evidence" value="ECO:0007669"/>
    <property type="project" value="UniProtKB-KW"/>
</dbReference>
<protein>
    <submittedName>
        <fullName evidence="4">Uncharacterized protein YbjT (DUF2867 family)</fullName>
    </submittedName>
</protein>
<dbReference type="RefSeq" id="WP_133516446.1">
    <property type="nucleotide sequence ID" value="NZ_SNWX01000067.1"/>
</dbReference>
<sequence>MSKVLLAGATGYLGGYILSELLDQQHEVRVIVRNRAKLEQNNSEKVEVIEAELTKPDSIKNCCDNIDYVISTVGITKQKDGLTYMDVDYQANKNLLEEAKKSGIKKLIYISVLNGQKLKNLKICEAKELFVEELKKSNIDYCIIRPNGFFSDMEEFFYMAQKGRVYLFGNGEYKANPIHGEDLAKICVDSIKKPKKEIKVGGPKILSQNEIASIAFNVAAKEKKITYLPDWIRKVILFTIRTFTSQKFYGPIEFFLSVLSMDMIAPEKGKHTLKEFYKSLKDNNI</sequence>
<dbReference type="OrthoDB" id="9785372at2"/>
<evidence type="ECO:0000313" key="5">
    <source>
        <dbReference type="Proteomes" id="UP000295064"/>
    </source>
</evidence>
<dbReference type="GO" id="GO:0009523">
    <property type="term" value="C:photosystem II"/>
    <property type="evidence" value="ECO:0007669"/>
    <property type="project" value="UniProtKB-KW"/>
</dbReference>
<feature type="domain" description="NAD(P)-binding" evidence="3">
    <location>
        <begin position="8"/>
        <end position="194"/>
    </location>
</feature>
<dbReference type="InterPro" id="IPR016040">
    <property type="entry name" value="NAD(P)-bd_dom"/>
</dbReference>
<comment type="caution">
    <text evidence="4">The sequence shown here is derived from an EMBL/GenBank/DDBJ whole genome shotgun (WGS) entry which is preliminary data.</text>
</comment>
<evidence type="ECO:0000313" key="4">
    <source>
        <dbReference type="EMBL" id="TDO68924.1"/>
    </source>
</evidence>
<dbReference type="Pfam" id="PF13460">
    <property type="entry name" value="NAD_binding_10"/>
    <property type="match status" value="1"/>
</dbReference>
<dbReference type="EMBL" id="SNWX01000067">
    <property type="protein sequence ID" value="TDO68924.1"/>
    <property type="molecule type" value="Genomic_DNA"/>
</dbReference>
<name>A0A4R6L5H7_9FIRM</name>
<dbReference type="Gene3D" id="3.40.50.720">
    <property type="entry name" value="NAD(P)-binding Rossmann-like Domain"/>
    <property type="match status" value="1"/>
</dbReference>
<dbReference type="InterPro" id="IPR036291">
    <property type="entry name" value="NAD(P)-bd_dom_sf"/>
</dbReference>
<proteinExistence type="predicted"/>
<dbReference type="PANTHER" id="PTHR47128:SF2">
    <property type="entry name" value="PROTEIN HIGH CHLOROPHYLL FLUORESCENCE PHENOTYPE 244, CHLOROPLASTIC"/>
    <property type="match status" value="1"/>
</dbReference>
<evidence type="ECO:0000256" key="2">
    <source>
        <dbReference type="ARBA" id="ARBA00023276"/>
    </source>
</evidence>
<gene>
    <name evidence="4" type="ORF">DFR79_1671</name>
</gene>
<keyword evidence="1" id="KW-0602">Photosynthesis</keyword>
<reference evidence="4 5" key="1">
    <citation type="submission" date="2019-03" db="EMBL/GenBank/DDBJ databases">
        <title>Subsurface microbial communities from deep shales in Ohio and West Virginia, USA.</title>
        <authorList>
            <person name="Wrighton K."/>
        </authorList>
    </citation>
    <scope>NUCLEOTIDE SEQUENCE [LARGE SCALE GENOMIC DNA]</scope>
    <source>
        <strain evidence="4 5">MA284_T2</strain>
    </source>
</reference>
<organism evidence="4 5">
    <name type="scientific">Halanaerobium saccharolyticum</name>
    <dbReference type="NCBI Taxonomy" id="43595"/>
    <lineage>
        <taxon>Bacteria</taxon>
        <taxon>Bacillati</taxon>
        <taxon>Bacillota</taxon>
        <taxon>Clostridia</taxon>
        <taxon>Halanaerobiales</taxon>
        <taxon>Halanaerobiaceae</taxon>
        <taxon>Halanaerobium</taxon>
    </lineage>
</organism>
<dbReference type="Proteomes" id="UP000295064">
    <property type="component" value="Unassembled WGS sequence"/>
</dbReference>
<evidence type="ECO:0000259" key="3">
    <source>
        <dbReference type="Pfam" id="PF13460"/>
    </source>
</evidence>
<evidence type="ECO:0000256" key="1">
    <source>
        <dbReference type="ARBA" id="ARBA00022531"/>
    </source>
</evidence>
<keyword evidence="2" id="KW-0604">Photosystem II</keyword>
<dbReference type="PANTHER" id="PTHR47128">
    <property type="match status" value="1"/>
</dbReference>
<dbReference type="SUPFAM" id="SSF51735">
    <property type="entry name" value="NAD(P)-binding Rossmann-fold domains"/>
    <property type="match status" value="1"/>
</dbReference>
<accession>A0A4R6L5H7</accession>
<dbReference type="AlphaFoldDB" id="A0A4R6L5H7"/>